<dbReference type="STRING" id="1802519.A2961_05205"/>
<comment type="caution">
    <text evidence="2">The sequence shown here is derived from an EMBL/GenBank/DDBJ whole genome shotgun (WGS) entry which is preliminary data.</text>
</comment>
<dbReference type="AlphaFoldDB" id="A0A1F8BDK0"/>
<feature type="transmembrane region" description="Helical" evidence="1">
    <location>
        <begin position="39"/>
        <end position="57"/>
    </location>
</feature>
<sequence length="251" mass="27986">MSTRPIPPYFTANLPKSITFKVCYNLEVQYFKLINKTSVITGLGLTILSLFAIVIFINNTQNKLEVKEFQASEDVQTLSPTPTFTPESVISEPTSTPTVKSCIGDCVDAFITFFGWPDNSPSGNGIYFKKSQFPETVHEVAGGVGTYQDPVTFASDPDLYPAGTKIYLPYLKKYAIMEDVCAGCVENWKNNGRIHVDIWMESGSTFESELSKCQGYWTRRKVEIEIDPPRGKEVDTKPLFNNLNGACLSDI</sequence>
<dbReference type="EMBL" id="MGHF01000029">
    <property type="protein sequence ID" value="OGM62141.1"/>
    <property type="molecule type" value="Genomic_DNA"/>
</dbReference>
<evidence type="ECO:0000256" key="1">
    <source>
        <dbReference type="SAM" id="Phobius"/>
    </source>
</evidence>
<protein>
    <submittedName>
        <fullName evidence="2">Uncharacterized protein</fullName>
    </submittedName>
</protein>
<proteinExistence type="predicted"/>
<evidence type="ECO:0000313" key="3">
    <source>
        <dbReference type="Proteomes" id="UP000177082"/>
    </source>
</evidence>
<gene>
    <name evidence="2" type="ORF">A2961_05205</name>
</gene>
<dbReference type="Proteomes" id="UP000177082">
    <property type="component" value="Unassembled WGS sequence"/>
</dbReference>
<accession>A0A1F8BDK0</accession>
<keyword evidence="1" id="KW-1133">Transmembrane helix</keyword>
<keyword evidence="1" id="KW-0472">Membrane</keyword>
<evidence type="ECO:0000313" key="2">
    <source>
        <dbReference type="EMBL" id="OGM62141.1"/>
    </source>
</evidence>
<name>A0A1F8BDK0_9BACT</name>
<keyword evidence="1" id="KW-0812">Transmembrane</keyword>
<organism evidence="2 3">
    <name type="scientific">Candidatus Woesebacteria bacterium RIFCSPLOWO2_01_FULL_39_21</name>
    <dbReference type="NCBI Taxonomy" id="1802519"/>
    <lineage>
        <taxon>Bacteria</taxon>
        <taxon>Candidatus Woeseibacteriota</taxon>
    </lineage>
</organism>
<reference evidence="2 3" key="1">
    <citation type="journal article" date="2016" name="Nat. Commun.">
        <title>Thousands of microbial genomes shed light on interconnected biogeochemical processes in an aquifer system.</title>
        <authorList>
            <person name="Anantharaman K."/>
            <person name="Brown C.T."/>
            <person name="Hug L.A."/>
            <person name="Sharon I."/>
            <person name="Castelle C.J."/>
            <person name="Probst A.J."/>
            <person name="Thomas B.C."/>
            <person name="Singh A."/>
            <person name="Wilkins M.J."/>
            <person name="Karaoz U."/>
            <person name="Brodie E.L."/>
            <person name="Williams K.H."/>
            <person name="Hubbard S.S."/>
            <person name="Banfield J.F."/>
        </authorList>
    </citation>
    <scope>NUCLEOTIDE SEQUENCE [LARGE SCALE GENOMIC DNA]</scope>
</reference>